<gene>
    <name evidence="15" type="ORF">SAY87_013475</name>
</gene>
<dbReference type="InterPro" id="IPR029044">
    <property type="entry name" value="Nucleotide-diphossugar_trans"/>
</dbReference>
<evidence type="ECO:0000256" key="12">
    <source>
        <dbReference type="ARBA" id="ARBA00023316"/>
    </source>
</evidence>
<evidence type="ECO:0000256" key="4">
    <source>
        <dbReference type="ARBA" id="ARBA00022676"/>
    </source>
</evidence>
<feature type="region of interest" description="Disordered" evidence="14">
    <location>
        <begin position="162"/>
        <end position="188"/>
    </location>
</feature>
<evidence type="ECO:0000256" key="9">
    <source>
        <dbReference type="ARBA" id="ARBA00023034"/>
    </source>
</evidence>
<protein>
    <recommendedName>
        <fullName evidence="13">Hexosyltransferase</fullName>
        <ecNumber evidence="13">2.4.1.-</ecNumber>
    </recommendedName>
</protein>
<keyword evidence="10 13" id="KW-0472">Membrane</keyword>
<evidence type="ECO:0000256" key="7">
    <source>
        <dbReference type="ARBA" id="ARBA00022968"/>
    </source>
</evidence>
<dbReference type="AlphaFoldDB" id="A0AAN7KDF5"/>
<dbReference type="GO" id="GO:0000139">
    <property type="term" value="C:Golgi membrane"/>
    <property type="evidence" value="ECO:0007669"/>
    <property type="project" value="UniProtKB-SubCell"/>
</dbReference>
<keyword evidence="4 13" id="KW-0328">Glycosyltransferase</keyword>
<reference evidence="15 16" key="1">
    <citation type="journal article" date="2023" name="Hortic Res">
        <title>Pangenome of water caltrop reveals structural variations and asymmetric subgenome divergence after allopolyploidization.</title>
        <authorList>
            <person name="Zhang X."/>
            <person name="Chen Y."/>
            <person name="Wang L."/>
            <person name="Yuan Y."/>
            <person name="Fang M."/>
            <person name="Shi L."/>
            <person name="Lu R."/>
            <person name="Comes H.P."/>
            <person name="Ma Y."/>
            <person name="Chen Y."/>
            <person name="Huang G."/>
            <person name="Zhou Y."/>
            <person name="Zheng Z."/>
            <person name="Qiu Y."/>
        </authorList>
    </citation>
    <scope>NUCLEOTIDE SEQUENCE [LARGE SCALE GENOMIC DNA]</scope>
    <source>
        <tissue evidence="15">Roots</tissue>
    </source>
</reference>
<dbReference type="Pfam" id="PF25557">
    <property type="entry name" value="GAUT_1"/>
    <property type="match status" value="1"/>
</dbReference>
<dbReference type="Proteomes" id="UP001345219">
    <property type="component" value="Chromosome 11"/>
</dbReference>
<dbReference type="EMBL" id="JAXIOK010000008">
    <property type="protein sequence ID" value="KAK4764037.1"/>
    <property type="molecule type" value="Genomic_DNA"/>
</dbReference>
<keyword evidence="6 13" id="KW-0812">Transmembrane</keyword>
<evidence type="ECO:0000256" key="10">
    <source>
        <dbReference type="ARBA" id="ARBA00023136"/>
    </source>
</evidence>
<keyword evidence="5" id="KW-0808">Transferase</keyword>
<comment type="caution">
    <text evidence="15">The sequence shown here is derived from an EMBL/GenBank/DDBJ whole genome shotgun (WGS) entry which is preliminary data.</text>
</comment>
<feature type="transmembrane region" description="Helical" evidence="13">
    <location>
        <begin position="44"/>
        <end position="61"/>
    </location>
</feature>
<evidence type="ECO:0000256" key="6">
    <source>
        <dbReference type="ARBA" id="ARBA00022692"/>
    </source>
</evidence>
<evidence type="ECO:0000313" key="15">
    <source>
        <dbReference type="EMBL" id="KAK4764037.1"/>
    </source>
</evidence>
<feature type="compositionally biased region" description="Polar residues" evidence="14">
    <location>
        <begin position="173"/>
        <end position="183"/>
    </location>
</feature>
<evidence type="ECO:0000256" key="14">
    <source>
        <dbReference type="SAM" id="MobiDB-lite"/>
    </source>
</evidence>
<sequence>MDPCEQPEALASDNRTPKSDFAELKWLSETSSYLMRSVRRYQRIVFLCLFSVCVFAPIIFISQRLHSISPTGRKDFIEDISAVKHRAEALKLSSIEQEGGDSLKEPKVIVYEDKGFASSEKIDDSTEDFIDAGGRPDIQKNGTTARSSKEVQHIQQKVVASVSHGKANPNRAAVQQNQRSQSLTDKKVKEMKDQIVRAKAYLNFAPPGRNSHFVKGLKLRIKELERAMGDAKKDSDLSRSSWQKSRAMEASLSKAGRVYSDCSAMATKLRAMTYSAEEQVQTQKNQATHLLHLASRTTPKGLHCLTMRLTAEYFSMLPEERKFDKQQKVHDQSLYHYAIFSDNVLACAVVVNSTVSSASDPEKIVFHIVTDSLNLPAISMWFLLNPPSKATVDIRSIEEFDWLSPVHDSALEKQDSHDPRYTSALNHLRFYLPNLFPLLNKIVLFDHDVVVQRDLTQLWNVNMRGKVNGAVETCQEGEDSFWRMDKFIDFSEPFVAERFDPNTCTWAFGMNLFDLQTWRSRNLTGIYSSYLQLNKMGRVLKAGSLPIGWLTFYNQTVPLDKRWHILGLGYESGVPRVKIDRAAVIHFDGIMKPWLEIGISKYKGYWNRYLPFDNPYLQQCNIHE</sequence>
<dbReference type="PANTHER" id="PTHR32116">
    <property type="entry name" value="GALACTURONOSYLTRANSFERASE 4-RELATED"/>
    <property type="match status" value="1"/>
</dbReference>
<dbReference type="Gene3D" id="3.90.550.10">
    <property type="entry name" value="Spore Coat Polysaccharide Biosynthesis Protein SpsA, Chain A"/>
    <property type="match status" value="1"/>
</dbReference>
<proteinExistence type="inferred from homology"/>
<dbReference type="EC" id="2.4.1.-" evidence="13"/>
<evidence type="ECO:0000256" key="8">
    <source>
        <dbReference type="ARBA" id="ARBA00022989"/>
    </source>
</evidence>
<evidence type="ECO:0000256" key="3">
    <source>
        <dbReference type="ARBA" id="ARBA00006351"/>
    </source>
</evidence>
<dbReference type="InterPro" id="IPR029993">
    <property type="entry name" value="GAUT"/>
</dbReference>
<evidence type="ECO:0000256" key="13">
    <source>
        <dbReference type="RuleBase" id="RU362027"/>
    </source>
</evidence>
<name>A0AAN7KDF5_9MYRT</name>
<evidence type="ECO:0000256" key="2">
    <source>
        <dbReference type="ARBA" id="ARBA00004877"/>
    </source>
</evidence>
<dbReference type="CDD" id="cd06429">
    <property type="entry name" value="GT8_like_1"/>
    <property type="match status" value="1"/>
</dbReference>
<evidence type="ECO:0000256" key="5">
    <source>
        <dbReference type="ARBA" id="ARBA00022679"/>
    </source>
</evidence>
<accession>A0AAN7KDF5</accession>
<keyword evidence="7" id="KW-0735">Signal-anchor</keyword>
<keyword evidence="12 13" id="KW-0961">Cell wall biogenesis/degradation</keyword>
<comment type="pathway">
    <text evidence="2 13">Glycan metabolism; pectin biosynthesis.</text>
</comment>
<dbReference type="SUPFAM" id="SSF53448">
    <property type="entry name" value="Nucleotide-diphospho-sugar transferases"/>
    <property type="match status" value="1"/>
</dbReference>
<comment type="similarity">
    <text evidence="3 13">Belongs to the glycosyltransferase 8 family.</text>
</comment>
<comment type="subcellular location">
    <subcellularLocation>
        <location evidence="1 13">Golgi apparatus membrane</location>
        <topology evidence="1 13">Single-pass type II membrane protein</topology>
    </subcellularLocation>
</comment>
<organism evidence="15 16">
    <name type="scientific">Trapa incisa</name>
    <dbReference type="NCBI Taxonomy" id="236973"/>
    <lineage>
        <taxon>Eukaryota</taxon>
        <taxon>Viridiplantae</taxon>
        <taxon>Streptophyta</taxon>
        <taxon>Embryophyta</taxon>
        <taxon>Tracheophyta</taxon>
        <taxon>Spermatophyta</taxon>
        <taxon>Magnoliopsida</taxon>
        <taxon>eudicotyledons</taxon>
        <taxon>Gunneridae</taxon>
        <taxon>Pentapetalae</taxon>
        <taxon>rosids</taxon>
        <taxon>malvids</taxon>
        <taxon>Myrtales</taxon>
        <taxon>Lythraceae</taxon>
        <taxon>Trapa</taxon>
    </lineage>
</organism>
<evidence type="ECO:0000256" key="1">
    <source>
        <dbReference type="ARBA" id="ARBA00004323"/>
    </source>
</evidence>
<keyword evidence="9 13" id="KW-0333">Golgi apparatus</keyword>
<dbReference type="Pfam" id="PF01501">
    <property type="entry name" value="Glyco_transf_8"/>
    <property type="match status" value="1"/>
</dbReference>
<dbReference type="InterPro" id="IPR002495">
    <property type="entry name" value="Glyco_trans_8"/>
</dbReference>
<dbReference type="PANTHER" id="PTHR32116:SF0">
    <property type="entry name" value="GALACTURONOSYLTRANSFERASE 6-RELATED"/>
    <property type="match status" value="1"/>
</dbReference>
<dbReference type="FunFam" id="3.90.550.10:FF:000056">
    <property type="entry name" value="Hexosyltransferase"/>
    <property type="match status" value="1"/>
</dbReference>
<keyword evidence="16" id="KW-1185">Reference proteome</keyword>
<dbReference type="GO" id="GO:0047262">
    <property type="term" value="F:polygalacturonate 4-alpha-galacturonosyltransferase activity"/>
    <property type="evidence" value="ECO:0007669"/>
    <property type="project" value="InterPro"/>
</dbReference>
<dbReference type="GO" id="GO:0071555">
    <property type="term" value="P:cell wall organization"/>
    <property type="evidence" value="ECO:0007669"/>
    <property type="project" value="UniProtKB-KW"/>
</dbReference>
<keyword evidence="8 13" id="KW-1133">Transmembrane helix</keyword>
<keyword evidence="11" id="KW-0325">Glycoprotein</keyword>
<evidence type="ECO:0000313" key="16">
    <source>
        <dbReference type="Proteomes" id="UP001345219"/>
    </source>
</evidence>
<evidence type="ECO:0000256" key="11">
    <source>
        <dbReference type="ARBA" id="ARBA00023180"/>
    </source>
</evidence>